<feature type="binding site" evidence="8">
    <location>
        <position position="36"/>
    </location>
    <ligand>
        <name>Zn(2+)</name>
        <dbReference type="ChEBI" id="CHEBI:29105"/>
    </ligand>
</feature>
<evidence type="ECO:0000256" key="8">
    <source>
        <dbReference type="HAMAP-Rule" id="MF_00501"/>
    </source>
</evidence>
<dbReference type="PRINTS" id="PR01249">
    <property type="entry name" value="RIBOSOMALL31"/>
</dbReference>
<dbReference type="GO" id="GO:1990904">
    <property type="term" value="C:ribonucleoprotein complex"/>
    <property type="evidence" value="ECO:0007669"/>
    <property type="project" value="UniProtKB-KW"/>
</dbReference>
<protein>
    <recommendedName>
        <fullName evidence="7 8">Large ribosomal subunit protein bL31</fullName>
    </recommendedName>
</protein>
<dbReference type="InterPro" id="IPR002150">
    <property type="entry name" value="Ribosomal_bL31"/>
</dbReference>
<evidence type="ECO:0000256" key="1">
    <source>
        <dbReference type="ARBA" id="ARBA00009296"/>
    </source>
</evidence>
<dbReference type="RefSeq" id="WP_151899487.1">
    <property type="nucleotide sequence ID" value="NZ_CP041235.1"/>
</dbReference>
<proteinExistence type="inferred from homology"/>
<dbReference type="EMBL" id="CP041235">
    <property type="protein sequence ID" value="QOP44403.1"/>
    <property type="molecule type" value="Genomic_DNA"/>
</dbReference>
<keyword evidence="8" id="KW-0862">Zinc</keyword>
<evidence type="ECO:0000256" key="5">
    <source>
        <dbReference type="ARBA" id="ARBA00022980"/>
    </source>
</evidence>
<dbReference type="Pfam" id="PF01197">
    <property type="entry name" value="Ribosomal_L31"/>
    <property type="match status" value="1"/>
</dbReference>
<accession>A0A7M1B3U8</accession>
<comment type="subunit">
    <text evidence="2 8">Part of the 50S ribosomal subunit.</text>
</comment>
<evidence type="ECO:0000313" key="9">
    <source>
        <dbReference type="EMBL" id="QOP44403.1"/>
    </source>
</evidence>
<comment type="function">
    <text evidence="8">Binds the 23S rRNA.</text>
</comment>
<evidence type="ECO:0000256" key="4">
    <source>
        <dbReference type="ARBA" id="ARBA00022884"/>
    </source>
</evidence>
<dbReference type="NCBIfam" id="NF000612">
    <property type="entry name" value="PRK00019.1"/>
    <property type="match status" value="1"/>
</dbReference>
<sequence length="66" mass="7554">MKKGIHPQLVDCTVTCACGNSFVTKSQKPEMRIDICNECHPFFTGEERMVDTAGRIEKFNARYNKK</sequence>
<dbReference type="GO" id="GO:0019843">
    <property type="term" value="F:rRNA binding"/>
    <property type="evidence" value="ECO:0007669"/>
    <property type="project" value="UniProtKB-KW"/>
</dbReference>
<feature type="binding site" evidence="8">
    <location>
        <position position="18"/>
    </location>
    <ligand>
        <name>Zn(2+)</name>
        <dbReference type="ChEBI" id="CHEBI:29105"/>
    </ligand>
</feature>
<dbReference type="InterPro" id="IPR042105">
    <property type="entry name" value="Ribosomal_bL31_sf"/>
</dbReference>
<feature type="binding site" evidence="8">
    <location>
        <position position="16"/>
    </location>
    <ligand>
        <name>Zn(2+)</name>
        <dbReference type="ChEBI" id="CHEBI:29105"/>
    </ligand>
</feature>
<keyword evidence="3 8" id="KW-0699">rRNA-binding</keyword>
<dbReference type="KEGG" id="ssei:FJR45_10770"/>
<evidence type="ECO:0000256" key="2">
    <source>
        <dbReference type="ARBA" id="ARBA00011838"/>
    </source>
</evidence>
<dbReference type="PROSITE" id="PS01143">
    <property type="entry name" value="RIBOSOMAL_L31"/>
    <property type="match status" value="1"/>
</dbReference>
<feature type="binding site" evidence="8">
    <location>
        <position position="39"/>
    </location>
    <ligand>
        <name>Zn(2+)</name>
        <dbReference type="ChEBI" id="CHEBI:29105"/>
    </ligand>
</feature>
<evidence type="ECO:0000256" key="7">
    <source>
        <dbReference type="ARBA" id="ARBA00035687"/>
    </source>
</evidence>
<dbReference type="Gene3D" id="4.10.830.30">
    <property type="entry name" value="Ribosomal protein L31"/>
    <property type="match status" value="1"/>
</dbReference>
<dbReference type="InterPro" id="IPR034704">
    <property type="entry name" value="Ribosomal_bL28/bL31-like_sf"/>
</dbReference>
<dbReference type="InterPro" id="IPR027491">
    <property type="entry name" value="Ribosomal_bL31_A"/>
</dbReference>
<evidence type="ECO:0000256" key="3">
    <source>
        <dbReference type="ARBA" id="ARBA00022730"/>
    </source>
</evidence>
<dbReference type="SUPFAM" id="SSF143800">
    <property type="entry name" value="L28p-like"/>
    <property type="match status" value="1"/>
</dbReference>
<dbReference type="GO" id="GO:0005840">
    <property type="term" value="C:ribosome"/>
    <property type="evidence" value="ECO:0007669"/>
    <property type="project" value="UniProtKB-KW"/>
</dbReference>
<reference evidence="9 10" key="1">
    <citation type="submission" date="2019-06" db="EMBL/GenBank/DDBJ databases">
        <title>Sulfurimonas gotlandica sp. nov., a chemoautotrophic and psychrotolerant epsilonproteobacterium isolated from a pelagic redoxcline, and an emended description of the genus Sulfurimonas.</title>
        <authorList>
            <person name="Wang S."/>
            <person name="Jiang L."/>
            <person name="Shao Z."/>
        </authorList>
    </citation>
    <scope>NUCLEOTIDE SEQUENCE [LARGE SCALE GENOMIC DNA]</scope>
    <source>
        <strain evidence="9 10">S2-6</strain>
    </source>
</reference>
<dbReference type="GO" id="GO:0006412">
    <property type="term" value="P:translation"/>
    <property type="evidence" value="ECO:0007669"/>
    <property type="project" value="UniProtKB-UniRule"/>
</dbReference>
<dbReference type="GO" id="GO:0003735">
    <property type="term" value="F:structural constituent of ribosome"/>
    <property type="evidence" value="ECO:0007669"/>
    <property type="project" value="InterPro"/>
</dbReference>
<dbReference type="PANTHER" id="PTHR33280:SF1">
    <property type="entry name" value="LARGE RIBOSOMAL SUBUNIT PROTEIN BL31C"/>
    <property type="match status" value="1"/>
</dbReference>
<dbReference type="Proteomes" id="UP000593719">
    <property type="component" value="Chromosome"/>
</dbReference>
<name>A0A7M1B3U8_9BACT</name>
<keyword evidence="4 8" id="KW-0694">RNA-binding</keyword>
<keyword evidence="10" id="KW-1185">Reference proteome</keyword>
<keyword evidence="6 8" id="KW-0687">Ribonucleoprotein</keyword>
<dbReference type="PANTHER" id="PTHR33280">
    <property type="entry name" value="50S RIBOSOMAL PROTEIN L31, CHLOROPLASTIC"/>
    <property type="match status" value="1"/>
</dbReference>
<dbReference type="GO" id="GO:0046872">
    <property type="term" value="F:metal ion binding"/>
    <property type="evidence" value="ECO:0007669"/>
    <property type="project" value="UniProtKB-KW"/>
</dbReference>
<dbReference type="HAMAP" id="MF_00501">
    <property type="entry name" value="Ribosomal_bL31_1"/>
    <property type="match status" value="1"/>
</dbReference>
<evidence type="ECO:0000256" key="6">
    <source>
        <dbReference type="ARBA" id="ARBA00023274"/>
    </source>
</evidence>
<evidence type="ECO:0000313" key="10">
    <source>
        <dbReference type="Proteomes" id="UP000593719"/>
    </source>
</evidence>
<comment type="similarity">
    <text evidence="1 8">Belongs to the bacterial ribosomal protein bL31 family. Type A subfamily.</text>
</comment>
<dbReference type="NCBIfam" id="TIGR00105">
    <property type="entry name" value="L31"/>
    <property type="match status" value="1"/>
</dbReference>
<dbReference type="AlphaFoldDB" id="A0A7M1B3U8"/>
<dbReference type="NCBIfam" id="NF001809">
    <property type="entry name" value="PRK00528.1"/>
    <property type="match status" value="1"/>
</dbReference>
<organism evidence="9 10">
    <name type="scientific">Sulfurimonas sediminis</name>
    <dbReference type="NCBI Taxonomy" id="2590020"/>
    <lineage>
        <taxon>Bacteria</taxon>
        <taxon>Pseudomonadati</taxon>
        <taxon>Campylobacterota</taxon>
        <taxon>Epsilonproteobacteria</taxon>
        <taxon>Campylobacterales</taxon>
        <taxon>Sulfurimonadaceae</taxon>
        <taxon>Sulfurimonas</taxon>
    </lineage>
</organism>
<comment type="cofactor">
    <cofactor evidence="8">
        <name>Zn(2+)</name>
        <dbReference type="ChEBI" id="CHEBI:29105"/>
    </cofactor>
    <text evidence="8">Binds 1 zinc ion per subunit.</text>
</comment>
<keyword evidence="8" id="KW-0479">Metal-binding</keyword>
<gene>
    <name evidence="8 9" type="primary">rpmE</name>
    <name evidence="9" type="ORF">FJR45_10770</name>
</gene>
<keyword evidence="5 8" id="KW-0689">Ribosomal protein</keyword>